<comment type="caution">
    <text evidence="1">The sequence shown here is derived from an EMBL/GenBank/DDBJ whole genome shotgun (WGS) entry which is preliminary data.</text>
</comment>
<dbReference type="EMBL" id="JARKIE010000048">
    <property type="protein sequence ID" value="KAJ7693087.1"/>
    <property type="molecule type" value="Genomic_DNA"/>
</dbReference>
<dbReference type="AlphaFoldDB" id="A0AAD7GKC5"/>
<evidence type="ECO:0000313" key="1">
    <source>
        <dbReference type="EMBL" id="KAJ7693087.1"/>
    </source>
</evidence>
<accession>A0AAD7GKC5</accession>
<dbReference type="InterPro" id="IPR032675">
    <property type="entry name" value="LRR_dom_sf"/>
</dbReference>
<organism evidence="1 2">
    <name type="scientific">Mycena rosella</name>
    <name type="common">Pink bonnet</name>
    <name type="synonym">Agaricus rosellus</name>
    <dbReference type="NCBI Taxonomy" id="1033263"/>
    <lineage>
        <taxon>Eukaryota</taxon>
        <taxon>Fungi</taxon>
        <taxon>Dikarya</taxon>
        <taxon>Basidiomycota</taxon>
        <taxon>Agaricomycotina</taxon>
        <taxon>Agaricomycetes</taxon>
        <taxon>Agaricomycetidae</taxon>
        <taxon>Agaricales</taxon>
        <taxon>Marasmiineae</taxon>
        <taxon>Mycenaceae</taxon>
        <taxon>Mycena</taxon>
    </lineage>
</organism>
<evidence type="ECO:0000313" key="2">
    <source>
        <dbReference type="Proteomes" id="UP001221757"/>
    </source>
</evidence>
<sequence length="501" mass="55469">MIERDSIQTTFSFSESDLAALRQNAVPDPAICAALRESIAAAEDHLSTLPSPDVSPVAAQEDQVIRRYIAIASSRLAPVRRVPPELLSAIFRGVFLSNPPITLGSTSPSPISAVSSHWRAVAVSTPHIWTDFAISILGGQNTLRTLELYLTRSHSVEIVLRIRAPNFTHMNQVNHTIVTKLLQASDRWATADLRLSHRLLPLFSTIRGRISSLKSLSLYVDTEIRRWPAGGGEPQSPATDWDMFELAPRLDRVSLMGVNAIPRLPRDQVQELELAASESVPRLIRIASHFPHLRRLSFGGGFANPSIPSPGDVLHVSTLISCGPVPLQTLQILSTPQLVHLHIRNERMQWKLPPFRDFIARSGCTLTSLTIQSIILHGNDLLEIFPFIRTVEALTFVTLPPNALLDKVMRALTQSTPNSPLLPALKSLKIWGSYLFTNTALIEMLESRTSPTIREMILHRVDLMIGHREFAAADVDRLRALQGVAVTLNLLNGTKPHIRVI</sequence>
<keyword evidence="2" id="KW-1185">Reference proteome</keyword>
<name>A0AAD7GKC5_MYCRO</name>
<dbReference type="SUPFAM" id="SSF52047">
    <property type="entry name" value="RNI-like"/>
    <property type="match status" value="1"/>
</dbReference>
<dbReference type="Proteomes" id="UP001221757">
    <property type="component" value="Unassembled WGS sequence"/>
</dbReference>
<protein>
    <recommendedName>
        <fullName evidence="3">F-box domain-containing protein</fullName>
    </recommendedName>
</protein>
<proteinExistence type="predicted"/>
<dbReference type="Gene3D" id="3.80.10.10">
    <property type="entry name" value="Ribonuclease Inhibitor"/>
    <property type="match status" value="1"/>
</dbReference>
<reference evidence="1" key="1">
    <citation type="submission" date="2023-03" db="EMBL/GenBank/DDBJ databases">
        <title>Massive genome expansion in bonnet fungi (Mycena s.s.) driven by repeated elements and novel gene families across ecological guilds.</title>
        <authorList>
            <consortium name="Lawrence Berkeley National Laboratory"/>
            <person name="Harder C.B."/>
            <person name="Miyauchi S."/>
            <person name="Viragh M."/>
            <person name="Kuo A."/>
            <person name="Thoen E."/>
            <person name="Andreopoulos B."/>
            <person name="Lu D."/>
            <person name="Skrede I."/>
            <person name="Drula E."/>
            <person name="Henrissat B."/>
            <person name="Morin E."/>
            <person name="Kohler A."/>
            <person name="Barry K."/>
            <person name="LaButti K."/>
            <person name="Morin E."/>
            <person name="Salamov A."/>
            <person name="Lipzen A."/>
            <person name="Mereny Z."/>
            <person name="Hegedus B."/>
            <person name="Baldrian P."/>
            <person name="Stursova M."/>
            <person name="Weitz H."/>
            <person name="Taylor A."/>
            <person name="Grigoriev I.V."/>
            <person name="Nagy L.G."/>
            <person name="Martin F."/>
            <person name="Kauserud H."/>
        </authorList>
    </citation>
    <scope>NUCLEOTIDE SEQUENCE</scope>
    <source>
        <strain evidence="1">CBHHK067</strain>
    </source>
</reference>
<gene>
    <name evidence="1" type="ORF">B0H17DRAFT_509260</name>
</gene>
<evidence type="ECO:0008006" key="3">
    <source>
        <dbReference type="Google" id="ProtNLM"/>
    </source>
</evidence>